<comment type="caution">
    <text evidence="9">The sequence shown here is derived from an EMBL/GenBank/DDBJ whole genome shotgun (WGS) entry which is preliminary data.</text>
</comment>
<keyword evidence="10" id="KW-1185">Reference proteome</keyword>
<feature type="compositionally biased region" description="Basic and acidic residues" evidence="6">
    <location>
        <begin position="10"/>
        <end position="31"/>
    </location>
</feature>
<dbReference type="InterPro" id="IPR011577">
    <property type="entry name" value="Cyt_b561_bac/Ni-Hgenase"/>
</dbReference>
<evidence type="ECO:0000256" key="4">
    <source>
        <dbReference type="ARBA" id="ARBA00022989"/>
    </source>
</evidence>
<evidence type="ECO:0000256" key="6">
    <source>
        <dbReference type="SAM" id="MobiDB-lite"/>
    </source>
</evidence>
<feature type="region of interest" description="Disordered" evidence="6">
    <location>
        <begin position="1"/>
        <end position="43"/>
    </location>
</feature>
<dbReference type="Pfam" id="PF01292">
    <property type="entry name" value="Ni_hydr_CYTB"/>
    <property type="match status" value="1"/>
</dbReference>
<evidence type="ECO:0000259" key="8">
    <source>
        <dbReference type="Pfam" id="PF01292"/>
    </source>
</evidence>
<evidence type="ECO:0000313" key="10">
    <source>
        <dbReference type="Proteomes" id="UP000253508"/>
    </source>
</evidence>
<evidence type="ECO:0000256" key="1">
    <source>
        <dbReference type="ARBA" id="ARBA00004651"/>
    </source>
</evidence>
<proteinExistence type="predicted"/>
<dbReference type="GO" id="GO:0022904">
    <property type="term" value="P:respiratory electron transport chain"/>
    <property type="evidence" value="ECO:0007669"/>
    <property type="project" value="InterPro"/>
</dbReference>
<accession>A0A367Y2X0</accession>
<evidence type="ECO:0000313" key="9">
    <source>
        <dbReference type="EMBL" id="RCK59880.1"/>
    </source>
</evidence>
<evidence type="ECO:0000256" key="7">
    <source>
        <dbReference type="SAM" id="Phobius"/>
    </source>
</evidence>
<dbReference type="AlphaFoldDB" id="A0A367Y2X0"/>
<feature type="transmembrane region" description="Helical" evidence="7">
    <location>
        <begin position="265"/>
        <end position="285"/>
    </location>
</feature>
<dbReference type="InterPro" id="IPR051542">
    <property type="entry name" value="Hydrogenase_cytochrome"/>
</dbReference>
<name>A0A367Y2X0_9MICO</name>
<feature type="transmembrane region" description="Helical" evidence="7">
    <location>
        <begin position="305"/>
        <end position="326"/>
    </location>
</feature>
<dbReference type="GO" id="GO:0009055">
    <property type="term" value="F:electron transfer activity"/>
    <property type="evidence" value="ECO:0007669"/>
    <property type="project" value="InterPro"/>
</dbReference>
<keyword evidence="2" id="KW-1003">Cell membrane</keyword>
<dbReference type="EMBL" id="QORO01000002">
    <property type="protein sequence ID" value="RCK59880.1"/>
    <property type="molecule type" value="Genomic_DNA"/>
</dbReference>
<evidence type="ECO:0000256" key="2">
    <source>
        <dbReference type="ARBA" id="ARBA00022475"/>
    </source>
</evidence>
<keyword evidence="5 7" id="KW-0472">Membrane</keyword>
<protein>
    <submittedName>
        <fullName evidence="9">DUF4405 domain-containing protein</fullName>
    </submittedName>
</protein>
<dbReference type="SUPFAM" id="SSF81342">
    <property type="entry name" value="Transmembrane di-heme cytochromes"/>
    <property type="match status" value="1"/>
</dbReference>
<dbReference type="PANTHER" id="PTHR30485:SF1">
    <property type="entry name" value="CYTOCHROME YDHU-RELATED"/>
    <property type="match status" value="1"/>
</dbReference>
<dbReference type="PANTHER" id="PTHR30485">
    <property type="entry name" value="NI/FE-HYDROGENASE 1 B-TYPE CYTOCHROME SUBUNIT"/>
    <property type="match status" value="1"/>
</dbReference>
<dbReference type="GO" id="GO:0005886">
    <property type="term" value="C:plasma membrane"/>
    <property type="evidence" value="ECO:0007669"/>
    <property type="project" value="UniProtKB-SubCell"/>
</dbReference>
<feature type="transmembrane region" description="Helical" evidence="7">
    <location>
        <begin position="225"/>
        <end position="245"/>
    </location>
</feature>
<dbReference type="InterPro" id="IPR016174">
    <property type="entry name" value="Di-haem_cyt_TM"/>
</dbReference>
<reference evidence="9 10" key="1">
    <citation type="submission" date="2018-07" db="EMBL/GenBank/DDBJ databases">
        <title>Microbacterium endoborsara sp. nov., a novel actinobacterium isolated from Borszczowia aralocaspica.</title>
        <authorList>
            <person name="An D."/>
        </authorList>
    </citation>
    <scope>NUCLEOTIDE SEQUENCE [LARGE SCALE GENOMIC DNA]</scope>
    <source>
        <strain evidence="9 10">C1.15228</strain>
    </source>
</reference>
<keyword evidence="4 7" id="KW-1133">Transmembrane helix</keyword>
<dbReference type="Proteomes" id="UP000253508">
    <property type="component" value="Unassembled WGS sequence"/>
</dbReference>
<evidence type="ECO:0000256" key="5">
    <source>
        <dbReference type="ARBA" id="ARBA00023136"/>
    </source>
</evidence>
<organism evidence="9 10">
    <name type="scientific">Microbacterium sorbitolivorans</name>
    <dbReference type="NCBI Taxonomy" id="1867410"/>
    <lineage>
        <taxon>Bacteria</taxon>
        <taxon>Bacillati</taxon>
        <taxon>Actinomycetota</taxon>
        <taxon>Actinomycetes</taxon>
        <taxon>Micrococcales</taxon>
        <taxon>Microbacteriaceae</taxon>
        <taxon>Microbacterium</taxon>
    </lineage>
</organism>
<sequence>MPRGPAPFGERARARVCDGIRSRREHPERGRTPRPPSEIGENIRVSDNLPRPTWVQVVAGLFGAAALVLAAWCVVFIVRGVLSTPELQGFLDRYPGDAPQPASTPEGFPAWLSWTHFLNAFFLVLIVRTGIRVRTEKRAGGLWTSTRVKKRRMSLALWGHIAVDCFWILNGVVFVVLLFATGHWARIVPTSWEVFPNALSALLQYVSLDWPTQNSWAYYNALQQLSYFAIVFLAAPLAAITGFRLSTFYPPKWERAFSWDLAKRIHFPTMLFFVAFVIVHVGLVLTTGVLRNLNHMYAGRDDVSWIGFAVFAGSIVLMVFGWRAAMRDDWIARPARIFGNVKVLPKR</sequence>
<comment type="subcellular location">
    <subcellularLocation>
        <location evidence="1">Cell membrane</location>
        <topology evidence="1">Multi-pass membrane protein</topology>
    </subcellularLocation>
</comment>
<feature type="transmembrane region" description="Helical" evidence="7">
    <location>
        <begin position="111"/>
        <end position="131"/>
    </location>
</feature>
<evidence type="ECO:0000256" key="3">
    <source>
        <dbReference type="ARBA" id="ARBA00022692"/>
    </source>
</evidence>
<gene>
    <name evidence="9" type="ORF">DTO57_06915</name>
</gene>
<feature type="domain" description="Cytochrome b561 bacterial/Ni-hydrogenase" evidence="8">
    <location>
        <begin position="108"/>
        <end position="296"/>
    </location>
</feature>
<dbReference type="GO" id="GO:0020037">
    <property type="term" value="F:heme binding"/>
    <property type="evidence" value="ECO:0007669"/>
    <property type="project" value="TreeGrafter"/>
</dbReference>
<dbReference type="Gene3D" id="1.20.950.20">
    <property type="entry name" value="Transmembrane di-heme cytochromes, Chain C"/>
    <property type="match status" value="1"/>
</dbReference>
<dbReference type="OrthoDB" id="9795587at2"/>
<feature type="transmembrane region" description="Helical" evidence="7">
    <location>
        <begin position="155"/>
        <end position="180"/>
    </location>
</feature>
<keyword evidence="3 7" id="KW-0812">Transmembrane</keyword>
<feature type="transmembrane region" description="Helical" evidence="7">
    <location>
        <begin position="54"/>
        <end position="78"/>
    </location>
</feature>